<protein>
    <submittedName>
        <fullName evidence="1">Formylmethanofuran dehydrogenase</fullName>
        <ecNumber evidence="1">1.2.99.5</ecNumber>
    </submittedName>
</protein>
<evidence type="ECO:0000313" key="2">
    <source>
        <dbReference type="Proteomes" id="UP000002742"/>
    </source>
</evidence>
<keyword evidence="2" id="KW-1185">Reference proteome</keyword>
<dbReference type="HOGENOM" id="CLU_034348_1_0_4"/>
<organism evidence="1 2">
    <name type="scientific">Methylotenera mobilis (strain JLW8 / ATCC BAA-1282 / DSM 17540)</name>
    <dbReference type="NCBI Taxonomy" id="583345"/>
    <lineage>
        <taxon>Bacteria</taxon>
        <taxon>Pseudomonadati</taxon>
        <taxon>Pseudomonadota</taxon>
        <taxon>Betaproteobacteria</taxon>
        <taxon>Nitrosomonadales</taxon>
        <taxon>Methylophilaceae</taxon>
        <taxon>Methylotenera</taxon>
    </lineage>
</organism>
<keyword evidence="1" id="KW-0560">Oxidoreductase</keyword>
<sequence>MKNNLNPHLPTSITCPACGMLCDDLVLTSSAPMSIQNACAKSIRFFEQSFHAGIANTAPSVAGKTTDLETAIKAAAAILAQSKAPLIAGLGTEVQGMRAIMRLAATSNATLDHMHSESSVRNTLTMQNGGWLTTTLSEVKNRADLILAIGTDIGSSHPRFFEKLVWDSASLFNKPSPEVVYLGVPADKIHATTSPEGKLASTIGNDPKQVPEIVNALNALLINKKINAESVGGVAIATLQALVEKLKAAKYAVVVWSASSLKFSHAELTIQSIVQLVNQLNETTRAAGLPLNSGDGDSSVNNTSTWLSGYPTRNRFVNGKPEYDNYHFSTQKQLQNSDTLLWVSSFNPIDVPQTTLPTVVIGHPDTKFERTPDVFIPVGIPGVDHAGSMFRMDSSITLPLKKLRNNELPNLSEVITKIEAELA</sequence>
<dbReference type="GO" id="GO:0015948">
    <property type="term" value="P:methanogenesis"/>
    <property type="evidence" value="ECO:0007669"/>
    <property type="project" value="InterPro"/>
</dbReference>
<dbReference type="STRING" id="583345.Mmol_0862"/>
<dbReference type="AlphaFoldDB" id="C6WV22"/>
<dbReference type="EMBL" id="CP001672">
    <property type="protein sequence ID" value="ACT47771.1"/>
    <property type="molecule type" value="Genomic_DNA"/>
</dbReference>
<dbReference type="Proteomes" id="UP000002742">
    <property type="component" value="Chromosome"/>
</dbReference>
<dbReference type="OrthoDB" id="240576at2"/>
<gene>
    <name evidence="1" type="ordered locus">Mmol_0862</name>
</gene>
<reference evidence="1 2" key="2">
    <citation type="journal article" date="2011" name="J. Bacteriol.">
        <title>Genomes of three methylotrophs from a single niche uncover genetic and metabolic divergence of Methylophilaceae.</title>
        <authorList>
            <person name="Lapidus A."/>
            <person name="Clum A."/>
            <person name="Labutti K."/>
            <person name="Kaluzhnaya M.G."/>
            <person name="Lim S."/>
            <person name="Beck D.A."/>
            <person name="Glavina Del Rio T."/>
            <person name="Nolan M."/>
            <person name="Mavromatis K."/>
            <person name="Huntemann M."/>
            <person name="Lucas S."/>
            <person name="Lidstrom M.E."/>
            <person name="Ivanova N."/>
            <person name="Chistoserdova L."/>
        </authorList>
    </citation>
    <scope>NUCLEOTIDE SEQUENCE [LARGE SCALE GENOMIC DNA]</scope>
    <source>
        <strain evidence="2">JLW8 / ATCC BAA-1282 / DSM 17540</strain>
    </source>
</reference>
<dbReference type="SUPFAM" id="SSF53706">
    <property type="entry name" value="Formate dehydrogenase/DMSO reductase, domains 1-3"/>
    <property type="match status" value="1"/>
</dbReference>
<dbReference type="Gene3D" id="3.40.50.1220">
    <property type="entry name" value="TPP-binding domain"/>
    <property type="match status" value="1"/>
</dbReference>
<dbReference type="GO" id="GO:0018493">
    <property type="term" value="F:formylmethanofuran dehydrogenase activity"/>
    <property type="evidence" value="ECO:0007669"/>
    <property type="project" value="InterPro"/>
</dbReference>
<reference evidence="2" key="1">
    <citation type="submission" date="2009-07" db="EMBL/GenBank/DDBJ databases">
        <title>Complete sequence of Methylotenera mobilis JLW8.</title>
        <authorList>
            <consortium name="US DOE Joint Genome Institute"/>
            <person name="Lucas S."/>
            <person name="Copeland A."/>
            <person name="Lapidus A."/>
            <person name="Glavina del Rio T."/>
            <person name="Tice H."/>
            <person name="Bruce D."/>
            <person name="Goodwin L."/>
            <person name="Pitluck S."/>
            <person name="LaButti K.M."/>
            <person name="Clum A."/>
            <person name="Larimer F."/>
            <person name="Land M."/>
            <person name="Hauser L."/>
            <person name="Kyrpides N."/>
            <person name="Mikhailova N."/>
            <person name="Kayluzhnaya M."/>
            <person name="Chistoserdova L."/>
        </authorList>
    </citation>
    <scope>NUCLEOTIDE SEQUENCE [LARGE SCALE GENOMIC DNA]</scope>
    <source>
        <strain evidence="2">JLW8 / ATCC BAA-1282 / DSM 17540</strain>
    </source>
</reference>
<accession>C6WV22</accession>
<proteinExistence type="predicted"/>
<name>C6WV22_METML</name>
<dbReference type="InterPro" id="IPR016457">
    <property type="entry name" value="Formylmethanofuran_DH_bsu"/>
</dbReference>
<dbReference type="PIRSF" id="PIRSF005646">
    <property type="entry name" value="FwdB"/>
    <property type="match status" value="1"/>
</dbReference>
<evidence type="ECO:0000313" key="1">
    <source>
        <dbReference type="EMBL" id="ACT47771.1"/>
    </source>
</evidence>
<dbReference type="EC" id="1.2.99.5" evidence="1"/>
<dbReference type="KEGG" id="mmb:Mmol_0862"/>
<dbReference type="eggNOG" id="COG1029">
    <property type="taxonomic scope" value="Bacteria"/>
</dbReference>